<accession>A0A8S1WJA7</accession>
<evidence type="ECO:0000313" key="2">
    <source>
        <dbReference type="EMBL" id="CAD8188279.1"/>
    </source>
</evidence>
<dbReference type="EMBL" id="CAJJDO010000091">
    <property type="protein sequence ID" value="CAD8188279.1"/>
    <property type="molecule type" value="Genomic_DNA"/>
</dbReference>
<gene>
    <name evidence="2" type="ORF">PPENT_87.1.T0910059</name>
</gene>
<protein>
    <submittedName>
        <fullName evidence="2">Uncharacterized protein</fullName>
    </submittedName>
</protein>
<keyword evidence="3" id="KW-1185">Reference proteome</keyword>
<dbReference type="OrthoDB" id="307678at2759"/>
<reference evidence="2" key="1">
    <citation type="submission" date="2021-01" db="EMBL/GenBank/DDBJ databases">
        <authorList>
            <consortium name="Genoscope - CEA"/>
            <person name="William W."/>
        </authorList>
    </citation>
    <scope>NUCLEOTIDE SEQUENCE</scope>
</reference>
<feature type="coiled-coil region" evidence="1">
    <location>
        <begin position="166"/>
        <end position="194"/>
    </location>
</feature>
<dbReference type="Proteomes" id="UP000689195">
    <property type="component" value="Unassembled WGS sequence"/>
</dbReference>
<sequence length="318" mass="37512">MNQANLIQCQVLDPQLKPLLNENNTIPFYRKTLLIKFNSAKLCQVVIKLNQKPRKIVATLSNLQNQINKSNQQALEFDYFTSENQQVIYNSSFKTNQQFTSLQIKIEQDDVAFYNIQLYGEEAIKTKQSTLDNFILKPSQLDNENGTFQNFTNALSSNRDPAGRQKKQVNKVALKQKQELEEAIEKSLRSAEYEKMNQKYIQESKNNVIQEQYNEEYQFQEDEELSLEIMMQKNDLQQYSYDKKKQPQVRIENLGYTDKINTAQKKGYQQQWNNGDPIKLNFMTKYKVGDINQEFMKIHQLMEETKGVKRFLKNVMYI</sequence>
<proteinExistence type="predicted"/>
<keyword evidence="1" id="KW-0175">Coiled coil</keyword>
<evidence type="ECO:0000256" key="1">
    <source>
        <dbReference type="SAM" id="Coils"/>
    </source>
</evidence>
<comment type="caution">
    <text evidence="2">The sequence shown here is derived from an EMBL/GenBank/DDBJ whole genome shotgun (WGS) entry which is preliminary data.</text>
</comment>
<evidence type="ECO:0000313" key="3">
    <source>
        <dbReference type="Proteomes" id="UP000689195"/>
    </source>
</evidence>
<dbReference type="AlphaFoldDB" id="A0A8S1WJA7"/>
<organism evidence="2 3">
    <name type="scientific">Paramecium pentaurelia</name>
    <dbReference type="NCBI Taxonomy" id="43138"/>
    <lineage>
        <taxon>Eukaryota</taxon>
        <taxon>Sar</taxon>
        <taxon>Alveolata</taxon>
        <taxon>Ciliophora</taxon>
        <taxon>Intramacronucleata</taxon>
        <taxon>Oligohymenophorea</taxon>
        <taxon>Peniculida</taxon>
        <taxon>Parameciidae</taxon>
        <taxon>Paramecium</taxon>
    </lineage>
</organism>
<name>A0A8S1WJA7_9CILI</name>